<dbReference type="EMBL" id="CATNWA010014688">
    <property type="protein sequence ID" value="CAI9574753.1"/>
    <property type="molecule type" value="Genomic_DNA"/>
</dbReference>
<evidence type="ECO:0000313" key="1">
    <source>
        <dbReference type="EMBL" id="CAI9574753.1"/>
    </source>
</evidence>
<sequence length="120" mass="13363">ICYISKSIGIPLQIIGFRCSNHLHGCRCIKSSTASTNICERIVHFQELSEFKFGTVIGCHLSNKSTCEISLLLNMPQPTVSGIITKWKQLGTTETHPQSGRSHKMTGQGQCMLKRTVRRS</sequence>
<name>A0ABN9DR54_9NEOB</name>
<organism evidence="1 2">
    <name type="scientific">Staurois parvus</name>
    <dbReference type="NCBI Taxonomy" id="386267"/>
    <lineage>
        <taxon>Eukaryota</taxon>
        <taxon>Metazoa</taxon>
        <taxon>Chordata</taxon>
        <taxon>Craniata</taxon>
        <taxon>Vertebrata</taxon>
        <taxon>Euteleostomi</taxon>
        <taxon>Amphibia</taxon>
        <taxon>Batrachia</taxon>
        <taxon>Anura</taxon>
        <taxon>Neobatrachia</taxon>
        <taxon>Ranoidea</taxon>
        <taxon>Ranidae</taxon>
        <taxon>Staurois</taxon>
    </lineage>
</organism>
<reference evidence="1" key="1">
    <citation type="submission" date="2023-05" db="EMBL/GenBank/DDBJ databases">
        <authorList>
            <person name="Stuckert A."/>
        </authorList>
    </citation>
    <scope>NUCLEOTIDE SEQUENCE</scope>
</reference>
<dbReference type="Proteomes" id="UP001162483">
    <property type="component" value="Unassembled WGS sequence"/>
</dbReference>
<keyword evidence="2" id="KW-1185">Reference proteome</keyword>
<dbReference type="Gene3D" id="1.10.10.10">
    <property type="entry name" value="Winged helix-like DNA-binding domain superfamily/Winged helix DNA-binding domain"/>
    <property type="match status" value="1"/>
</dbReference>
<protein>
    <submittedName>
        <fullName evidence="1">Uncharacterized protein</fullName>
    </submittedName>
</protein>
<dbReference type="InterPro" id="IPR036388">
    <property type="entry name" value="WH-like_DNA-bd_sf"/>
</dbReference>
<proteinExistence type="predicted"/>
<gene>
    <name evidence="1" type="ORF">SPARVUS_LOCUS8037223</name>
</gene>
<feature type="non-terminal residue" evidence="1">
    <location>
        <position position="1"/>
    </location>
</feature>
<evidence type="ECO:0000313" key="2">
    <source>
        <dbReference type="Proteomes" id="UP001162483"/>
    </source>
</evidence>
<accession>A0ABN9DR54</accession>
<comment type="caution">
    <text evidence="1">The sequence shown here is derived from an EMBL/GenBank/DDBJ whole genome shotgun (WGS) entry which is preliminary data.</text>
</comment>